<reference evidence="1 2" key="1">
    <citation type="journal article" date="2022" name="Plant J.">
        <title>Chromosome-level genome of Camellia lanceoleosa provides a valuable resource for understanding genome evolution and self-incompatibility.</title>
        <authorList>
            <person name="Gong W."/>
            <person name="Xiao S."/>
            <person name="Wang L."/>
            <person name="Liao Z."/>
            <person name="Chang Y."/>
            <person name="Mo W."/>
            <person name="Hu G."/>
            <person name="Li W."/>
            <person name="Zhao G."/>
            <person name="Zhu H."/>
            <person name="Hu X."/>
            <person name="Ji K."/>
            <person name="Xiang X."/>
            <person name="Song Q."/>
            <person name="Yuan D."/>
            <person name="Jin S."/>
            <person name="Zhang L."/>
        </authorList>
    </citation>
    <scope>NUCLEOTIDE SEQUENCE [LARGE SCALE GENOMIC DNA]</scope>
    <source>
        <strain evidence="1">SQ_2022a</strain>
    </source>
</reference>
<proteinExistence type="predicted"/>
<evidence type="ECO:0000313" key="2">
    <source>
        <dbReference type="Proteomes" id="UP001060215"/>
    </source>
</evidence>
<organism evidence="1 2">
    <name type="scientific">Camellia lanceoleosa</name>
    <dbReference type="NCBI Taxonomy" id="1840588"/>
    <lineage>
        <taxon>Eukaryota</taxon>
        <taxon>Viridiplantae</taxon>
        <taxon>Streptophyta</taxon>
        <taxon>Embryophyta</taxon>
        <taxon>Tracheophyta</taxon>
        <taxon>Spermatophyta</taxon>
        <taxon>Magnoliopsida</taxon>
        <taxon>eudicotyledons</taxon>
        <taxon>Gunneridae</taxon>
        <taxon>Pentapetalae</taxon>
        <taxon>asterids</taxon>
        <taxon>Ericales</taxon>
        <taxon>Theaceae</taxon>
        <taxon>Camellia</taxon>
    </lineage>
</organism>
<protein>
    <submittedName>
        <fullName evidence="1">Xyloglucan endotransglucosylase/hydrolase protein 22</fullName>
    </submittedName>
</protein>
<evidence type="ECO:0000313" key="1">
    <source>
        <dbReference type="EMBL" id="KAI8018988.1"/>
    </source>
</evidence>
<sequence>MTRIHANHHSIGFSVDGTPIREFKNAETIGVPYPKNQPMRLYSSLWNADDWATRGALVKADWTQAPFTASYRNETSMPMLAFGLLDHCLVVQILHLEPLALPIHGSHKSWTLRAKRG</sequence>
<dbReference type="EMBL" id="CM045759">
    <property type="protein sequence ID" value="KAI8018988.1"/>
    <property type="molecule type" value="Genomic_DNA"/>
</dbReference>
<dbReference type="Proteomes" id="UP001060215">
    <property type="component" value="Chromosome 2"/>
</dbReference>
<comment type="caution">
    <text evidence="1">The sequence shown here is derived from an EMBL/GenBank/DDBJ whole genome shotgun (WGS) entry which is preliminary data.</text>
</comment>
<keyword evidence="2" id="KW-1185">Reference proteome</keyword>
<accession>A0ACC0I218</accession>
<name>A0ACC0I218_9ERIC</name>
<gene>
    <name evidence="1" type="ORF">LOK49_LG04G01499</name>
</gene>